<gene>
    <name evidence="1" type="ORF">TNCT_667191</name>
</gene>
<keyword evidence="2" id="KW-1185">Reference proteome</keyword>
<proteinExistence type="predicted"/>
<name>A0A8X6M270_TRICU</name>
<dbReference type="EMBL" id="BMAO01039316">
    <property type="protein sequence ID" value="GFR30550.1"/>
    <property type="molecule type" value="Genomic_DNA"/>
</dbReference>
<sequence length="117" mass="13572">MSSGAYFLCVDNKLGSRVTPLQPEYTRVMQSWRELQMNETPVITRPVTACRLIATHTNKRRYRRGNTHHEVTWNQPRLAPECVAYMYRVYLGFAVLQTWNASHSFLGKGNCFNGNLF</sequence>
<evidence type="ECO:0000313" key="2">
    <source>
        <dbReference type="Proteomes" id="UP000887116"/>
    </source>
</evidence>
<protein>
    <submittedName>
        <fullName evidence="1">Uncharacterized protein</fullName>
    </submittedName>
</protein>
<organism evidence="1 2">
    <name type="scientific">Trichonephila clavata</name>
    <name type="common">Joro spider</name>
    <name type="synonym">Nephila clavata</name>
    <dbReference type="NCBI Taxonomy" id="2740835"/>
    <lineage>
        <taxon>Eukaryota</taxon>
        <taxon>Metazoa</taxon>
        <taxon>Ecdysozoa</taxon>
        <taxon>Arthropoda</taxon>
        <taxon>Chelicerata</taxon>
        <taxon>Arachnida</taxon>
        <taxon>Araneae</taxon>
        <taxon>Araneomorphae</taxon>
        <taxon>Entelegynae</taxon>
        <taxon>Araneoidea</taxon>
        <taxon>Nephilidae</taxon>
        <taxon>Trichonephila</taxon>
    </lineage>
</organism>
<reference evidence="1" key="1">
    <citation type="submission" date="2020-07" db="EMBL/GenBank/DDBJ databases">
        <title>Multicomponent nature underlies the extraordinary mechanical properties of spider dragline silk.</title>
        <authorList>
            <person name="Kono N."/>
            <person name="Nakamura H."/>
            <person name="Mori M."/>
            <person name="Yoshida Y."/>
            <person name="Ohtoshi R."/>
            <person name="Malay A.D."/>
            <person name="Moran D.A.P."/>
            <person name="Tomita M."/>
            <person name="Numata K."/>
            <person name="Arakawa K."/>
        </authorList>
    </citation>
    <scope>NUCLEOTIDE SEQUENCE</scope>
</reference>
<dbReference type="AlphaFoldDB" id="A0A8X6M270"/>
<comment type="caution">
    <text evidence="1">The sequence shown here is derived from an EMBL/GenBank/DDBJ whole genome shotgun (WGS) entry which is preliminary data.</text>
</comment>
<accession>A0A8X6M270</accession>
<evidence type="ECO:0000313" key="1">
    <source>
        <dbReference type="EMBL" id="GFR30550.1"/>
    </source>
</evidence>
<dbReference type="Proteomes" id="UP000887116">
    <property type="component" value="Unassembled WGS sequence"/>
</dbReference>